<dbReference type="SUPFAM" id="SSF46785">
    <property type="entry name" value="Winged helix' DNA-binding domain"/>
    <property type="match status" value="1"/>
</dbReference>
<sequence>MHHVAMYLDLPGLDAFIAVADLGSFHRAAARLGISQPALTRRLQRLEQIVGRKLLVRRAQPVRLTPAGAALLPEAQAALGRLRDAMRRAGDTGRGHDIEVGCLPTLAVRYLAGALARHRQRWQGGEITVFDLSATEIRAMLEQNRLDFALAAIGSEPWDVECTPLAEEPFFLVCPRGHRLAGRASVSWDELDREPLVSIGPLSENRRIIEAGLAQTRVEASWRIEVRHLSTAVALVAAGAGLTALPESALAGQAASGVVAVPLRRPALTRTIGLMRRRDRMLSAAAQDLMEDILQAFGRTQPERSTSGPAGPSDEDTPDEDATAPAC</sequence>
<reference evidence="7" key="2">
    <citation type="submission" date="2023-02" db="EMBL/GenBank/DDBJ databases">
        <authorList>
            <person name="Rayyan A."/>
            <person name="Meyer T."/>
            <person name="Kyndt J.A."/>
        </authorList>
    </citation>
    <scope>NUCLEOTIDE SEQUENCE</scope>
    <source>
        <strain evidence="7">DSM 9987</strain>
    </source>
</reference>
<keyword evidence="8" id="KW-1185">Reference proteome</keyword>
<dbReference type="CDD" id="cd08440">
    <property type="entry name" value="PBP2_LTTR_like_4"/>
    <property type="match status" value="1"/>
</dbReference>
<dbReference type="SUPFAM" id="SSF53850">
    <property type="entry name" value="Periplasmic binding protein-like II"/>
    <property type="match status" value="1"/>
</dbReference>
<feature type="compositionally biased region" description="Acidic residues" evidence="5">
    <location>
        <begin position="313"/>
        <end position="327"/>
    </location>
</feature>
<feature type="region of interest" description="Disordered" evidence="5">
    <location>
        <begin position="296"/>
        <end position="327"/>
    </location>
</feature>
<dbReference type="InterPro" id="IPR000847">
    <property type="entry name" value="LysR_HTH_N"/>
</dbReference>
<dbReference type="EMBL" id="JAQQLI010000005">
    <property type="protein sequence ID" value="MDC7785160.1"/>
    <property type="molecule type" value="Genomic_DNA"/>
</dbReference>
<protein>
    <submittedName>
        <fullName evidence="7">LysR family transcriptional regulator</fullName>
    </submittedName>
</protein>
<evidence type="ECO:0000259" key="6">
    <source>
        <dbReference type="PROSITE" id="PS50931"/>
    </source>
</evidence>
<evidence type="ECO:0000256" key="1">
    <source>
        <dbReference type="ARBA" id="ARBA00009437"/>
    </source>
</evidence>
<dbReference type="PRINTS" id="PR00039">
    <property type="entry name" value="HTHLYSR"/>
</dbReference>
<comment type="similarity">
    <text evidence="1">Belongs to the LysR transcriptional regulatory family.</text>
</comment>
<evidence type="ECO:0000256" key="4">
    <source>
        <dbReference type="ARBA" id="ARBA00023163"/>
    </source>
</evidence>
<reference evidence="7" key="1">
    <citation type="journal article" date="2023" name="Microbiol Resour">
        <title>Genome Sequences of Rhodoplanes serenus and Two Thermotolerant Strains, Rhodoplanes tepidamans and 'Rhodoplanes cryptolactis,' Further Refine the Genus.</title>
        <authorList>
            <person name="Rayyan A.A."/>
            <person name="Kyndt J.A."/>
        </authorList>
    </citation>
    <scope>NUCLEOTIDE SEQUENCE</scope>
    <source>
        <strain evidence="7">DSM 9987</strain>
    </source>
</reference>
<accession>A0ABT5J683</accession>
<gene>
    <name evidence="7" type="ORF">PQJ73_05650</name>
</gene>
<dbReference type="Gene3D" id="3.40.190.290">
    <property type="match status" value="1"/>
</dbReference>
<comment type="caution">
    <text evidence="7">The sequence shown here is derived from an EMBL/GenBank/DDBJ whole genome shotgun (WGS) entry which is preliminary data.</text>
</comment>
<dbReference type="InterPro" id="IPR050950">
    <property type="entry name" value="HTH-type_LysR_regulators"/>
</dbReference>
<organism evidence="7 8">
    <name type="scientific">Rhodoplanes tepidamans</name>
    <name type="common">Rhodoplanes cryptolactis</name>
    <dbReference type="NCBI Taxonomy" id="200616"/>
    <lineage>
        <taxon>Bacteria</taxon>
        <taxon>Pseudomonadati</taxon>
        <taxon>Pseudomonadota</taxon>
        <taxon>Alphaproteobacteria</taxon>
        <taxon>Hyphomicrobiales</taxon>
        <taxon>Nitrobacteraceae</taxon>
        <taxon>Rhodoplanes</taxon>
    </lineage>
</organism>
<dbReference type="Proteomes" id="UP001165652">
    <property type="component" value="Unassembled WGS sequence"/>
</dbReference>
<dbReference type="PANTHER" id="PTHR30419">
    <property type="entry name" value="HTH-TYPE TRANSCRIPTIONAL REGULATOR YBHD"/>
    <property type="match status" value="1"/>
</dbReference>
<dbReference type="RefSeq" id="WP_272776005.1">
    <property type="nucleotide sequence ID" value="NZ_JAQQLI010000005.1"/>
</dbReference>
<dbReference type="Gene3D" id="1.10.10.10">
    <property type="entry name" value="Winged helix-like DNA-binding domain superfamily/Winged helix DNA-binding domain"/>
    <property type="match status" value="1"/>
</dbReference>
<evidence type="ECO:0000313" key="7">
    <source>
        <dbReference type="EMBL" id="MDC7785160.1"/>
    </source>
</evidence>
<keyword evidence="4" id="KW-0804">Transcription</keyword>
<keyword evidence="2" id="KW-0805">Transcription regulation</keyword>
<evidence type="ECO:0000256" key="3">
    <source>
        <dbReference type="ARBA" id="ARBA00023125"/>
    </source>
</evidence>
<keyword evidence="3" id="KW-0238">DNA-binding</keyword>
<dbReference type="Pfam" id="PF03466">
    <property type="entry name" value="LysR_substrate"/>
    <property type="match status" value="1"/>
</dbReference>
<feature type="domain" description="HTH lysR-type" evidence="6">
    <location>
        <begin position="8"/>
        <end position="65"/>
    </location>
</feature>
<dbReference type="InterPro" id="IPR005119">
    <property type="entry name" value="LysR_subst-bd"/>
</dbReference>
<dbReference type="PROSITE" id="PS50931">
    <property type="entry name" value="HTH_LYSR"/>
    <property type="match status" value="1"/>
</dbReference>
<dbReference type="InterPro" id="IPR036388">
    <property type="entry name" value="WH-like_DNA-bd_sf"/>
</dbReference>
<evidence type="ECO:0000256" key="5">
    <source>
        <dbReference type="SAM" id="MobiDB-lite"/>
    </source>
</evidence>
<proteinExistence type="inferred from homology"/>
<dbReference type="PANTHER" id="PTHR30419:SF8">
    <property type="entry name" value="NITROGEN ASSIMILATION TRANSCRIPTIONAL ACTIVATOR-RELATED"/>
    <property type="match status" value="1"/>
</dbReference>
<evidence type="ECO:0000256" key="2">
    <source>
        <dbReference type="ARBA" id="ARBA00023015"/>
    </source>
</evidence>
<dbReference type="Pfam" id="PF00126">
    <property type="entry name" value="HTH_1"/>
    <property type="match status" value="1"/>
</dbReference>
<name>A0ABT5J683_RHOTP</name>
<evidence type="ECO:0000313" key="8">
    <source>
        <dbReference type="Proteomes" id="UP001165652"/>
    </source>
</evidence>
<dbReference type="InterPro" id="IPR036390">
    <property type="entry name" value="WH_DNA-bd_sf"/>
</dbReference>